<keyword evidence="6 10" id="KW-0547">Nucleotide-binding</keyword>
<comment type="caution">
    <text evidence="12">The sequence shown here is derived from an EMBL/GenBank/DDBJ whole genome shotgun (WGS) entry which is preliminary data.</text>
</comment>
<dbReference type="FunFam" id="1.10.510.10:FF:000142">
    <property type="entry name" value="Octicosapeptide/phox/Bem1p domain kinase superfamily protein"/>
    <property type="match status" value="1"/>
</dbReference>
<keyword evidence="7" id="KW-0418">Kinase</keyword>
<evidence type="ECO:0000256" key="10">
    <source>
        <dbReference type="PROSITE-ProRule" id="PRU10141"/>
    </source>
</evidence>
<dbReference type="FunFam" id="3.30.200.20:FF:000081">
    <property type="entry name" value="Octicosapeptide/phox/Bem1p domain kinase superfamily protein"/>
    <property type="match status" value="1"/>
</dbReference>
<evidence type="ECO:0000313" key="13">
    <source>
        <dbReference type="Proteomes" id="UP001172457"/>
    </source>
</evidence>
<dbReference type="GO" id="GO:0005524">
    <property type="term" value="F:ATP binding"/>
    <property type="evidence" value="ECO:0007669"/>
    <property type="project" value="UniProtKB-UniRule"/>
</dbReference>
<evidence type="ECO:0000256" key="8">
    <source>
        <dbReference type="ARBA" id="ARBA00022840"/>
    </source>
</evidence>
<evidence type="ECO:0000256" key="4">
    <source>
        <dbReference type="ARBA" id="ARBA00022553"/>
    </source>
</evidence>
<keyword evidence="5" id="KW-0808">Transferase</keyword>
<protein>
    <recommendedName>
        <fullName evidence="11">Protein kinase domain-containing protein</fullName>
    </recommendedName>
</protein>
<evidence type="ECO:0000256" key="7">
    <source>
        <dbReference type="ARBA" id="ARBA00022777"/>
    </source>
</evidence>
<evidence type="ECO:0000256" key="6">
    <source>
        <dbReference type="ARBA" id="ARBA00022741"/>
    </source>
</evidence>
<dbReference type="SMART" id="SM00666">
    <property type="entry name" value="PB1"/>
    <property type="match status" value="1"/>
</dbReference>
<keyword evidence="8 10" id="KW-0067">ATP-binding</keyword>
<accession>A0AA38WI19</accession>
<keyword evidence="9" id="KW-0927">Auxin signaling pathway</keyword>
<feature type="binding site" evidence="10">
    <location>
        <position position="843"/>
    </location>
    <ligand>
        <name>ATP</name>
        <dbReference type="ChEBI" id="CHEBI:30616"/>
    </ligand>
</feature>
<evidence type="ECO:0000256" key="9">
    <source>
        <dbReference type="ARBA" id="ARBA00023294"/>
    </source>
</evidence>
<dbReference type="PANTHER" id="PTHR23257">
    <property type="entry name" value="SERINE-THREONINE PROTEIN KINASE"/>
    <property type="match status" value="1"/>
</dbReference>
<dbReference type="Proteomes" id="UP001172457">
    <property type="component" value="Chromosome 4"/>
</dbReference>
<sequence>MNGCVVEALVEIEDRQVEMDSPTPGSATSLNEDPPRLKFLCSFNGSILPRPQDGKLRYVGGETRIVSVARDIGFEELMGKMKELFDGAGVLKYQQPDEDLDALVSVVNDDDVTNMMEEYEKLGSGDGFTRLRIFLFSSNETDDSVHFVERDERDNERRYVDALNSHNDSPDFGKQQVGGDVQGLAPVDDLQLIEQYYNQLNLEGSVHNQRNFETPMSPVNLRHVRIPHQHSLSQRQQHVGHQPQYDQQSLLPENVGFPGNVLHGSGVFEGNNVGEHHCSPILRNEVPDLTNIGNGFHHVVNPSAECPPGRETYMPNTETKFPHSYYGREQNDPRAGWLLHQSNPRVDEPRSHNPGSGRYNDHYVVDGNGMNMALGQTAYPDGNHYVHHEDRPRYIRQQRPEFGGNGIFHDQAMGTGSHVQIPPHEECGAWHGNFPNTYGGAENLYHASSHGHVPPANAYWRNNQSPMHGGRPPYEAPQQENGTCNVGYVRTTMESSPRIPVGLENQNPWVDGGVSDHSYGHSLKVMPNASSLDYQHHIPTEPIQLTLPPVQLTPEPVQFTSAAPVQLTPEPVQFTSAAPVQLTPEPVQFTSAAPVQLTPEPVRFTLEPIQFTPDLPSCPIPIIDQVTRSDPSLTLADDIQLPMNILNTEANNSKDSVCKLEEKDGFGMEKLNHDVNVEKSAKLSELKDNPISMVAHESIRSNYLPAKQIIGAENSHEDNIPVVKNEEIEKPSESVKKAELEGAEEPSESVKKAESAVVNDVKVKEETVQEPEAVDAPADLELDSDGDTQTNTKIEPTKAEEEAIARGLQTIKNADLEEIRELGSGTYGAVYHGKWKGSDVAIKRIKASCFAGRPSERERLIADFWKEALILSSLHHPNVVSFYGIVRDGPDGSLATVTEFMVNGSLKQFLQKKDRTIDRRKRLIIAMDASFGMEYLHGKNIVHFDLKCENLLVNMRDPHRPICKIGDLGLSKVKQQTLVSGGVRGTLPWMAPELLSGKSHMVTEKIDVYSFGIVMWELLTGDEPYGDMHCASIIGGIVNNSLRPTIPTWCDPEWKALMGSCWSAEPAERPSFSEISQKLRTMAAAINVK</sequence>
<dbReference type="EMBL" id="JARYMX010000004">
    <property type="protein sequence ID" value="KAJ9550714.1"/>
    <property type="molecule type" value="Genomic_DNA"/>
</dbReference>
<dbReference type="GO" id="GO:0009734">
    <property type="term" value="P:auxin-activated signaling pathway"/>
    <property type="evidence" value="ECO:0007669"/>
    <property type="project" value="UniProtKB-KW"/>
</dbReference>
<dbReference type="PROSITE" id="PS00108">
    <property type="entry name" value="PROTEIN_KINASE_ST"/>
    <property type="match status" value="1"/>
</dbReference>
<dbReference type="Gene3D" id="3.10.20.90">
    <property type="entry name" value="Phosphatidylinositol 3-kinase Catalytic Subunit, Chain A, domain 1"/>
    <property type="match status" value="1"/>
</dbReference>
<dbReference type="InterPro" id="IPR011009">
    <property type="entry name" value="Kinase-like_dom_sf"/>
</dbReference>
<proteinExistence type="predicted"/>
<dbReference type="Gene3D" id="1.10.510.10">
    <property type="entry name" value="Transferase(Phosphotransferase) domain 1"/>
    <property type="match status" value="1"/>
</dbReference>
<dbReference type="PRINTS" id="PR00109">
    <property type="entry name" value="TYRKINASE"/>
</dbReference>
<keyword evidence="3" id="KW-0723">Serine/threonine-protein kinase</keyword>
<keyword evidence="4" id="KW-0597">Phosphoprotein</keyword>
<dbReference type="GO" id="GO:0005737">
    <property type="term" value="C:cytoplasm"/>
    <property type="evidence" value="ECO:0007669"/>
    <property type="project" value="UniProtKB-SubCell"/>
</dbReference>
<dbReference type="FunFam" id="3.10.20.90:FF:000058">
    <property type="entry name" value="Octicosapeptide/phox/Bem1p domain kinase superfamily protein"/>
    <property type="match status" value="1"/>
</dbReference>
<evidence type="ECO:0000256" key="1">
    <source>
        <dbReference type="ARBA" id="ARBA00004496"/>
    </source>
</evidence>
<dbReference type="InterPro" id="IPR000270">
    <property type="entry name" value="PB1_dom"/>
</dbReference>
<dbReference type="AlphaFoldDB" id="A0AA38WI19"/>
<feature type="domain" description="Protein kinase" evidence="11">
    <location>
        <begin position="816"/>
        <end position="1082"/>
    </location>
</feature>
<dbReference type="PROSITE" id="PS50011">
    <property type="entry name" value="PROTEIN_KINASE_DOM"/>
    <property type="match status" value="1"/>
</dbReference>
<evidence type="ECO:0000259" key="11">
    <source>
        <dbReference type="PROSITE" id="PS50011"/>
    </source>
</evidence>
<dbReference type="SUPFAM" id="SSF56112">
    <property type="entry name" value="Protein kinase-like (PK-like)"/>
    <property type="match status" value="1"/>
</dbReference>
<keyword evidence="13" id="KW-1185">Reference proteome</keyword>
<name>A0AA38WI19_9ASTR</name>
<dbReference type="GO" id="GO:0010928">
    <property type="term" value="P:regulation of auxin mediated signaling pathway"/>
    <property type="evidence" value="ECO:0007669"/>
    <property type="project" value="UniProtKB-ARBA"/>
</dbReference>
<comment type="subcellular location">
    <subcellularLocation>
        <location evidence="1">Cytoplasm</location>
    </subcellularLocation>
</comment>
<organism evidence="12 13">
    <name type="scientific">Centaurea solstitialis</name>
    <name type="common">yellow star-thistle</name>
    <dbReference type="NCBI Taxonomy" id="347529"/>
    <lineage>
        <taxon>Eukaryota</taxon>
        <taxon>Viridiplantae</taxon>
        <taxon>Streptophyta</taxon>
        <taxon>Embryophyta</taxon>
        <taxon>Tracheophyta</taxon>
        <taxon>Spermatophyta</taxon>
        <taxon>Magnoliopsida</taxon>
        <taxon>eudicotyledons</taxon>
        <taxon>Gunneridae</taxon>
        <taxon>Pentapetalae</taxon>
        <taxon>asterids</taxon>
        <taxon>campanulids</taxon>
        <taxon>Asterales</taxon>
        <taxon>Asteraceae</taxon>
        <taxon>Carduoideae</taxon>
        <taxon>Cardueae</taxon>
        <taxon>Centaureinae</taxon>
        <taxon>Centaurea</taxon>
    </lineage>
</organism>
<dbReference type="Pfam" id="PF07714">
    <property type="entry name" value="PK_Tyr_Ser-Thr"/>
    <property type="match status" value="1"/>
</dbReference>
<dbReference type="SMART" id="SM00220">
    <property type="entry name" value="S_TKc"/>
    <property type="match status" value="1"/>
</dbReference>
<evidence type="ECO:0000256" key="5">
    <source>
        <dbReference type="ARBA" id="ARBA00022679"/>
    </source>
</evidence>
<dbReference type="Pfam" id="PF00564">
    <property type="entry name" value="PB1"/>
    <property type="match status" value="1"/>
</dbReference>
<gene>
    <name evidence="12" type="ORF">OSB04_014759</name>
</gene>
<dbReference type="InterPro" id="IPR008271">
    <property type="entry name" value="Ser/Thr_kinase_AS"/>
</dbReference>
<dbReference type="InterPro" id="IPR000719">
    <property type="entry name" value="Prot_kinase_dom"/>
</dbReference>
<evidence type="ECO:0000313" key="12">
    <source>
        <dbReference type="EMBL" id="KAJ9550714.1"/>
    </source>
</evidence>
<reference evidence="12" key="1">
    <citation type="submission" date="2023-03" db="EMBL/GenBank/DDBJ databases">
        <title>Chromosome-scale reference genome and RAD-based genetic map of yellow starthistle (Centaurea solstitialis) reveal putative structural variation and QTLs associated with invader traits.</title>
        <authorList>
            <person name="Reatini B."/>
            <person name="Cang F.A."/>
            <person name="Jiang Q."/>
            <person name="Mckibben M.T.W."/>
            <person name="Barker M.S."/>
            <person name="Rieseberg L.H."/>
            <person name="Dlugosch K.M."/>
        </authorList>
    </citation>
    <scope>NUCLEOTIDE SEQUENCE</scope>
    <source>
        <strain evidence="12">CAN-66</strain>
        <tissue evidence="12">Leaf</tissue>
    </source>
</reference>
<dbReference type="Gene3D" id="3.30.200.20">
    <property type="entry name" value="Phosphorylase Kinase, domain 1"/>
    <property type="match status" value="1"/>
</dbReference>
<evidence type="ECO:0000256" key="3">
    <source>
        <dbReference type="ARBA" id="ARBA00022527"/>
    </source>
</evidence>
<dbReference type="PROSITE" id="PS00107">
    <property type="entry name" value="PROTEIN_KINASE_ATP"/>
    <property type="match status" value="1"/>
</dbReference>
<dbReference type="PANTHER" id="PTHR23257:SF703">
    <property type="entry name" value="KINASE SUPERFAMILY WITH OCTICOSAPEPTIDE_PHOX_BEM1P DOMAIN-CONTAINING PROTEIN"/>
    <property type="match status" value="1"/>
</dbReference>
<dbReference type="InterPro" id="IPR017441">
    <property type="entry name" value="Protein_kinase_ATP_BS"/>
</dbReference>
<evidence type="ECO:0000256" key="2">
    <source>
        <dbReference type="ARBA" id="ARBA00022490"/>
    </source>
</evidence>
<keyword evidence="2" id="KW-0963">Cytoplasm</keyword>
<dbReference type="GO" id="GO:0004674">
    <property type="term" value="F:protein serine/threonine kinase activity"/>
    <property type="evidence" value="ECO:0007669"/>
    <property type="project" value="UniProtKB-KW"/>
</dbReference>
<dbReference type="CDD" id="cd06410">
    <property type="entry name" value="PB1_UP2"/>
    <property type="match status" value="1"/>
</dbReference>
<dbReference type="InterPro" id="IPR050167">
    <property type="entry name" value="Ser_Thr_protein_kinase"/>
</dbReference>
<dbReference type="SUPFAM" id="SSF54277">
    <property type="entry name" value="CAD &amp; PB1 domains"/>
    <property type="match status" value="1"/>
</dbReference>
<dbReference type="InterPro" id="IPR001245">
    <property type="entry name" value="Ser-Thr/Tyr_kinase_cat_dom"/>
</dbReference>
<dbReference type="CDD" id="cd13999">
    <property type="entry name" value="STKc_MAP3K-like"/>
    <property type="match status" value="1"/>
</dbReference>